<dbReference type="AlphaFoldDB" id="A0A372ZQI5"/>
<organism evidence="1 2">
    <name type="scientific">Kitasatospora xanthocidica</name>
    <dbReference type="NCBI Taxonomy" id="83382"/>
    <lineage>
        <taxon>Bacteria</taxon>
        <taxon>Bacillati</taxon>
        <taxon>Actinomycetota</taxon>
        <taxon>Actinomycetes</taxon>
        <taxon>Kitasatosporales</taxon>
        <taxon>Streptomycetaceae</taxon>
        <taxon>Kitasatospora</taxon>
    </lineage>
</organism>
<gene>
    <name evidence="1" type="ORF">DR950_08085</name>
</gene>
<reference evidence="1 2" key="1">
    <citation type="submission" date="2018-08" db="EMBL/GenBank/DDBJ databases">
        <title>Diversity &amp; Physiological Properties of Lignin-Decomposing Actinobacteria from Soil.</title>
        <authorList>
            <person name="Roh S.G."/>
            <person name="Kim S.B."/>
        </authorList>
    </citation>
    <scope>NUCLEOTIDE SEQUENCE [LARGE SCALE GENOMIC DNA]</scope>
    <source>
        <strain evidence="1 2">MMS17-GH009</strain>
    </source>
</reference>
<dbReference type="Proteomes" id="UP000263377">
    <property type="component" value="Unassembled WGS sequence"/>
</dbReference>
<accession>A0A372ZQI5</accession>
<keyword evidence="2" id="KW-1185">Reference proteome</keyword>
<sequence length="103" mass="10561">MNPQDLRDASKSGYAVAKGIQQDWAEAFGHAPPALGLPNWSFEGAAQAALHDLGEHIDRITTRTLAEAAGNLSIIARSYENTDNGAASTVDGAGAQTGIGGQG</sequence>
<protein>
    <submittedName>
        <fullName evidence="1">Uncharacterized protein</fullName>
    </submittedName>
</protein>
<dbReference type="EMBL" id="QVIG01000001">
    <property type="protein sequence ID" value="RGD57752.1"/>
    <property type="molecule type" value="Genomic_DNA"/>
</dbReference>
<evidence type="ECO:0000313" key="2">
    <source>
        <dbReference type="Proteomes" id="UP000263377"/>
    </source>
</evidence>
<name>A0A372ZQI5_9ACTN</name>
<evidence type="ECO:0000313" key="1">
    <source>
        <dbReference type="EMBL" id="RGD57752.1"/>
    </source>
</evidence>
<comment type="caution">
    <text evidence="1">The sequence shown here is derived from an EMBL/GenBank/DDBJ whole genome shotgun (WGS) entry which is preliminary data.</text>
</comment>
<proteinExistence type="predicted"/>